<keyword evidence="4" id="KW-0547">Nucleotide-binding</keyword>
<dbReference type="Proteomes" id="UP000317318">
    <property type="component" value="Chromosome"/>
</dbReference>
<evidence type="ECO:0000256" key="5">
    <source>
        <dbReference type="ARBA" id="ARBA00022777"/>
    </source>
</evidence>
<proteinExistence type="predicted"/>
<dbReference type="Pfam" id="PF00069">
    <property type="entry name" value="Pkinase"/>
    <property type="match status" value="1"/>
</dbReference>
<reference evidence="9 10" key="1">
    <citation type="submission" date="2019-02" db="EMBL/GenBank/DDBJ databases">
        <title>Deep-cultivation of Planctomycetes and their phenomic and genomic characterization uncovers novel biology.</title>
        <authorList>
            <person name="Wiegand S."/>
            <person name="Jogler M."/>
            <person name="Boedeker C."/>
            <person name="Pinto D."/>
            <person name="Vollmers J."/>
            <person name="Rivas-Marin E."/>
            <person name="Kohn T."/>
            <person name="Peeters S.H."/>
            <person name="Heuer A."/>
            <person name="Rast P."/>
            <person name="Oberbeckmann S."/>
            <person name="Bunk B."/>
            <person name="Jeske O."/>
            <person name="Meyerdierks A."/>
            <person name="Storesund J.E."/>
            <person name="Kallscheuer N."/>
            <person name="Luecker S."/>
            <person name="Lage O.M."/>
            <person name="Pohl T."/>
            <person name="Merkel B.J."/>
            <person name="Hornburger P."/>
            <person name="Mueller R.-W."/>
            <person name="Bruemmer F."/>
            <person name="Labrenz M."/>
            <person name="Spormann A.M."/>
            <person name="Op den Camp H."/>
            <person name="Overmann J."/>
            <person name="Amann R."/>
            <person name="Jetten M.S.M."/>
            <person name="Mascher T."/>
            <person name="Medema M.H."/>
            <person name="Devos D.P."/>
            <person name="Kaster A.-K."/>
            <person name="Ovreas L."/>
            <person name="Rohde M."/>
            <person name="Galperin M.Y."/>
            <person name="Jogler C."/>
        </authorList>
    </citation>
    <scope>NUCLEOTIDE SEQUENCE [LARGE SCALE GENOMIC DNA]</scope>
    <source>
        <strain evidence="9 10">Pan189</strain>
    </source>
</reference>
<keyword evidence="7" id="KW-1133">Transmembrane helix</keyword>
<dbReference type="KEGG" id="svp:Pan189_40460"/>
<dbReference type="PROSITE" id="PS50011">
    <property type="entry name" value="PROTEIN_KINASE_DOM"/>
    <property type="match status" value="1"/>
</dbReference>
<dbReference type="SUPFAM" id="SSF56112">
    <property type="entry name" value="Protein kinase-like (PK-like)"/>
    <property type="match status" value="1"/>
</dbReference>
<feature type="domain" description="Protein kinase" evidence="8">
    <location>
        <begin position="9"/>
        <end position="271"/>
    </location>
</feature>
<evidence type="ECO:0000256" key="7">
    <source>
        <dbReference type="SAM" id="Phobius"/>
    </source>
</evidence>
<keyword evidence="7" id="KW-0472">Membrane</keyword>
<evidence type="ECO:0000313" key="9">
    <source>
        <dbReference type="EMBL" id="QDT39637.1"/>
    </source>
</evidence>
<protein>
    <recommendedName>
        <fullName evidence="1">non-specific serine/threonine protein kinase</fullName>
        <ecNumber evidence="1">2.7.11.1</ecNumber>
    </recommendedName>
</protein>
<organism evidence="9 10">
    <name type="scientific">Stratiformator vulcanicus</name>
    <dbReference type="NCBI Taxonomy" id="2527980"/>
    <lineage>
        <taxon>Bacteria</taxon>
        <taxon>Pseudomonadati</taxon>
        <taxon>Planctomycetota</taxon>
        <taxon>Planctomycetia</taxon>
        <taxon>Planctomycetales</taxon>
        <taxon>Planctomycetaceae</taxon>
        <taxon>Stratiformator</taxon>
    </lineage>
</organism>
<evidence type="ECO:0000313" key="10">
    <source>
        <dbReference type="Proteomes" id="UP000317318"/>
    </source>
</evidence>
<feature type="transmembrane region" description="Helical" evidence="7">
    <location>
        <begin position="319"/>
        <end position="339"/>
    </location>
</feature>
<name>A0A517R6W3_9PLAN</name>
<keyword evidence="6" id="KW-0067">ATP-binding</keyword>
<keyword evidence="5 9" id="KW-0418">Kinase</keyword>
<dbReference type="GO" id="GO:0004674">
    <property type="term" value="F:protein serine/threonine kinase activity"/>
    <property type="evidence" value="ECO:0007669"/>
    <property type="project" value="UniProtKB-KW"/>
</dbReference>
<keyword evidence="7" id="KW-0812">Transmembrane</keyword>
<dbReference type="GO" id="GO:0005524">
    <property type="term" value="F:ATP binding"/>
    <property type="evidence" value="ECO:0007669"/>
    <property type="project" value="UniProtKB-KW"/>
</dbReference>
<evidence type="ECO:0000259" key="8">
    <source>
        <dbReference type="PROSITE" id="PS50011"/>
    </source>
</evidence>
<evidence type="ECO:0000256" key="2">
    <source>
        <dbReference type="ARBA" id="ARBA00022527"/>
    </source>
</evidence>
<evidence type="ECO:0000256" key="3">
    <source>
        <dbReference type="ARBA" id="ARBA00022679"/>
    </source>
</evidence>
<dbReference type="EC" id="2.7.11.1" evidence="1"/>
<dbReference type="EMBL" id="CP036268">
    <property type="protein sequence ID" value="QDT39637.1"/>
    <property type="molecule type" value="Genomic_DNA"/>
</dbReference>
<dbReference type="InterPro" id="IPR011009">
    <property type="entry name" value="Kinase-like_dom_sf"/>
</dbReference>
<evidence type="ECO:0000256" key="6">
    <source>
        <dbReference type="ARBA" id="ARBA00022840"/>
    </source>
</evidence>
<dbReference type="InterPro" id="IPR000719">
    <property type="entry name" value="Prot_kinase_dom"/>
</dbReference>
<dbReference type="PROSITE" id="PS00108">
    <property type="entry name" value="PROTEIN_KINASE_ST"/>
    <property type="match status" value="1"/>
</dbReference>
<dbReference type="CDD" id="cd14014">
    <property type="entry name" value="STKc_PknB_like"/>
    <property type="match status" value="1"/>
</dbReference>
<dbReference type="SMART" id="SM00220">
    <property type="entry name" value="S_TKc"/>
    <property type="match status" value="1"/>
</dbReference>
<dbReference type="PANTHER" id="PTHR43289">
    <property type="entry name" value="MITOGEN-ACTIVATED PROTEIN KINASE KINASE KINASE 20-RELATED"/>
    <property type="match status" value="1"/>
</dbReference>
<accession>A0A517R6W3</accession>
<dbReference type="OrthoDB" id="6111975at2"/>
<keyword evidence="3 9" id="KW-0808">Transferase</keyword>
<dbReference type="RefSeq" id="WP_145365762.1">
    <property type="nucleotide sequence ID" value="NZ_CP036268.1"/>
</dbReference>
<dbReference type="PANTHER" id="PTHR43289:SF6">
    <property type="entry name" value="SERINE_THREONINE-PROTEIN KINASE NEKL-3"/>
    <property type="match status" value="1"/>
</dbReference>
<dbReference type="AlphaFoldDB" id="A0A517R6W3"/>
<gene>
    <name evidence="9" type="primary">stkP_4</name>
    <name evidence="9" type="ORF">Pan189_40460</name>
</gene>
<dbReference type="Gene3D" id="1.10.510.10">
    <property type="entry name" value="Transferase(Phosphotransferase) domain 1"/>
    <property type="match status" value="1"/>
</dbReference>
<dbReference type="FunFam" id="1.10.510.10:FF:000021">
    <property type="entry name" value="Serine/threonine protein kinase"/>
    <property type="match status" value="1"/>
</dbReference>
<keyword evidence="2" id="KW-0723">Serine/threonine-protein kinase</keyword>
<evidence type="ECO:0000256" key="4">
    <source>
        <dbReference type="ARBA" id="ARBA00022741"/>
    </source>
</evidence>
<dbReference type="InterPro" id="IPR008271">
    <property type="entry name" value="Ser/Thr_kinase_AS"/>
</dbReference>
<sequence>MSDERIGDYVLGTVLGRGTVGTVYRAVHHKTGEAVALKVLLPQVSEDEDIVARFNREIEILERLSHPNVIALHSWGRHKGQLYYTMELVEGGTLKQLLRNKISLQWQDAVEIGWQVCSALQHLHNHGVIHRDLKPANLFFADDGTVKLGDFGIALDTGATELTQSGLTVGTYMYMSPEQIRGERAIGPKTDIYALGCLIYEMVTGRPPFQGENFAQIFDQHLQTPPPPISIYDPSIPEELDDLVQLMLKKNPEKRPFNARTVQGMLAEVTMKWDESNGKRESKRKSRQKPDIWAIERRKPILAELIRETRPADVRTPSWLMIAVIVLVAILLATLGQFVS</sequence>
<evidence type="ECO:0000256" key="1">
    <source>
        <dbReference type="ARBA" id="ARBA00012513"/>
    </source>
</evidence>
<keyword evidence="10" id="KW-1185">Reference proteome</keyword>